<protein>
    <recommendedName>
        <fullName evidence="1">Glycosyltransferase 2-like domain-containing protein</fullName>
    </recommendedName>
</protein>
<feature type="domain" description="Glycosyltransferase 2-like" evidence="1">
    <location>
        <begin position="4"/>
        <end position="72"/>
    </location>
</feature>
<dbReference type="EMBL" id="CP022123">
    <property type="protein sequence ID" value="ASG29178.1"/>
    <property type="molecule type" value="Genomic_DNA"/>
</dbReference>
<dbReference type="InterPro" id="IPR029044">
    <property type="entry name" value="Nucleotide-diphossugar_trans"/>
</dbReference>
<reference evidence="2 3" key="1">
    <citation type="submission" date="2017-06" db="EMBL/GenBank/DDBJ databases">
        <title>Genome sequencing of Fusobacterium nucleatum subsp. polymorphum KCOM 1275 (=ChDC F310).</title>
        <authorList>
            <person name="Kook J.-K."/>
            <person name="Park S.-N."/>
            <person name="Lim Y.K."/>
            <person name="Roh H."/>
        </authorList>
    </citation>
    <scope>NUCLEOTIDE SEQUENCE [LARGE SCALE GENOMIC DNA]</scope>
    <source>
        <strain evidence="2 3">KCOM 1275</strain>
    </source>
</reference>
<organism evidence="2 3">
    <name type="scientific">Fusobacterium nucleatum subsp. polymorphum</name>
    <name type="common">Fusobacterium polymorphum</name>
    <dbReference type="NCBI Taxonomy" id="76857"/>
    <lineage>
        <taxon>Bacteria</taxon>
        <taxon>Fusobacteriati</taxon>
        <taxon>Fusobacteriota</taxon>
        <taxon>Fusobacteriia</taxon>
        <taxon>Fusobacteriales</taxon>
        <taxon>Fusobacteriaceae</taxon>
        <taxon>Fusobacterium</taxon>
    </lineage>
</organism>
<evidence type="ECO:0000313" key="2">
    <source>
        <dbReference type="EMBL" id="ASG29178.1"/>
    </source>
</evidence>
<dbReference type="Gene3D" id="3.90.550.10">
    <property type="entry name" value="Spore Coat Polysaccharide Biosynthesis Protein SpsA, Chain A"/>
    <property type="match status" value="1"/>
</dbReference>
<evidence type="ECO:0000259" key="1">
    <source>
        <dbReference type="Pfam" id="PF00535"/>
    </source>
</evidence>
<dbReference type="SUPFAM" id="SSF53448">
    <property type="entry name" value="Nucleotide-diphospho-sugar transferases"/>
    <property type="match status" value="1"/>
</dbReference>
<dbReference type="Proteomes" id="UP000197638">
    <property type="component" value="Chromosome"/>
</dbReference>
<dbReference type="AlphaFoldDB" id="A0A241Q377"/>
<evidence type="ECO:0000313" key="3">
    <source>
        <dbReference type="Proteomes" id="UP000197638"/>
    </source>
</evidence>
<name>A0A241Q377_FUSNP</name>
<dbReference type="Pfam" id="PF00535">
    <property type="entry name" value="Glycos_transf_2"/>
    <property type="match status" value="1"/>
</dbReference>
<gene>
    <name evidence="2" type="ORF">CBG61_09965</name>
</gene>
<accession>A0A241Q377</accession>
<proteinExistence type="predicted"/>
<sequence length="78" mass="9303">MIEKLNNNQIEYIFNNSNKGFGAGYNIIINKLLNKELNSKYYLIMNSDIYFKENTVEKLLAYMSNHEKNWTNRIQNYG</sequence>
<dbReference type="InterPro" id="IPR001173">
    <property type="entry name" value="Glyco_trans_2-like"/>
</dbReference>